<feature type="domain" description="Retropepsin-like aspartic endopeptidase" evidence="1">
    <location>
        <begin position="9"/>
        <end position="143"/>
    </location>
</feature>
<evidence type="ECO:0000313" key="2">
    <source>
        <dbReference type="EMBL" id="NEZ60280.1"/>
    </source>
</evidence>
<reference evidence="2 3" key="1">
    <citation type="journal article" date="2020" name="Microb. Ecol.">
        <title>Ecogenomics of the Marine Benthic Filamentous Cyanobacterium Adonisia.</title>
        <authorList>
            <person name="Walter J.M."/>
            <person name="Coutinho F.H."/>
            <person name="Leomil L."/>
            <person name="Hargreaves P.I."/>
            <person name="Campeao M.E."/>
            <person name="Vieira V.V."/>
            <person name="Silva B.S."/>
            <person name="Fistarol G.O."/>
            <person name="Salomon P.S."/>
            <person name="Sawabe T."/>
            <person name="Mino S."/>
            <person name="Hosokawa M."/>
            <person name="Miyashita H."/>
            <person name="Maruyama F."/>
            <person name="van Verk M.C."/>
            <person name="Dutilh B.E."/>
            <person name="Thompson C.C."/>
            <person name="Thompson F.L."/>
        </authorList>
    </citation>
    <scope>NUCLEOTIDE SEQUENCE [LARGE SCALE GENOMIC DNA]</scope>
    <source>
        <strain evidence="2 3">CCMR0081</strain>
    </source>
</reference>
<gene>
    <name evidence="2" type="ORF">DXZ20_32480</name>
</gene>
<dbReference type="PANTHER" id="PTHR38037:SF1">
    <property type="entry name" value="ATP-DEPENDENT ZINC PROTEASE DOMAIN-CONTAINING PROTEIN-RELATED"/>
    <property type="match status" value="1"/>
</dbReference>
<accession>A0A6M0RWL7</accession>
<dbReference type="InterPro" id="IPR008503">
    <property type="entry name" value="Asp_endopeptidase"/>
</dbReference>
<dbReference type="Proteomes" id="UP000481033">
    <property type="component" value="Unassembled WGS sequence"/>
</dbReference>
<dbReference type="InterPro" id="IPR021109">
    <property type="entry name" value="Peptidase_aspartic_dom_sf"/>
</dbReference>
<dbReference type="PANTHER" id="PTHR38037">
    <property type="entry name" value="ZN_PROTEASE DOMAIN-CONTAINING PROTEIN"/>
    <property type="match status" value="1"/>
</dbReference>
<proteinExistence type="predicted"/>
<name>A0A6M0RWL7_9CYAN</name>
<keyword evidence="2" id="KW-0378">Hydrolase</keyword>
<protein>
    <submittedName>
        <fullName evidence="2">ATP-dependent zinc protease</fullName>
    </submittedName>
</protein>
<evidence type="ECO:0000313" key="3">
    <source>
        <dbReference type="Proteomes" id="UP000481033"/>
    </source>
</evidence>
<comment type="caution">
    <text evidence="2">The sequence shown here is derived from an EMBL/GenBank/DDBJ whole genome shotgun (WGS) entry which is preliminary data.</text>
</comment>
<dbReference type="GO" id="GO:0006508">
    <property type="term" value="P:proteolysis"/>
    <property type="evidence" value="ECO:0007669"/>
    <property type="project" value="UniProtKB-KW"/>
</dbReference>
<dbReference type="Gene3D" id="2.40.70.10">
    <property type="entry name" value="Acid Proteases"/>
    <property type="match status" value="1"/>
</dbReference>
<organism evidence="2 3">
    <name type="scientific">Adonisia turfae CCMR0081</name>
    <dbReference type="NCBI Taxonomy" id="2292702"/>
    <lineage>
        <taxon>Bacteria</taxon>
        <taxon>Bacillati</taxon>
        <taxon>Cyanobacteriota</taxon>
        <taxon>Adonisia</taxon>
        <taxon>Adonisia turfae</taxon>
    </lineage>
</organism>
<dbReference type="AlphaFoldDB" id="A0A6M0RWL7"/>
<evidence type="ECO:0000259" key="1">
    <source>
        <dbReference type="Pfam" id="PF05618"/>
    </source>
</evidence>
<keyword evidence="2" id="KW-0645">Protease</keyword>
<dbReference type="EMBL" id="QXHD01000004">
    <property type="protein sequence ID" value="NEZ60280.1"/>
    <property type="molecule type" value="Genomic_DNA"/>
</dbReference>
<dbReference type="RefSeq" id="WP_163670764.1">
    <property type="nucleotide sequence ID" value="NZ_QXHD01000004.1"/>
</dbReference>
<dbReference type="GO" id="GO:0008233">
    <property type="term" value="F:peptidase activity"/>
    <property type="evidence" value="ECO:0007669"/>
    <property type="project" value="UniProtKB-KW"/>
</dbReference>
<sequence>MESQQLPLIGWREWVRLPEFGITSVKAKVDTGARSSSIHAINIEQFDAGGIQKVRFQIAPVQHDDRQLVQAEAKLLCQRTVTDSGGHTEKRPVVLTAVSLGGATWPIELTLANRDVMGFRMLLGRQAIRDRFLVHPGHSFLQSSRRLSKSEESI</sequence>
<dbReference type="Pfam" id="PF05618">
    <property type="entry name" value="Zn_protease"/>
    <property type="match status" value="1"/>
</dbReference>
<dbReference type="SUPFAM" id="SSF50630">
    <property type="entry name" value="Acid proteases"/>
    <property type="match status" value="1"/>
</dbReference>
<keyword evidence="3" id="KW-1185">Reference proteome</keyword>